<feature type="region of interest" description="Disordered" evidence="1">
    <location>
        <begin position="1"/>
        <end position="58"/>
    </location>
</feature>
<sequence>MGSLSRRLHVRSPRYDLPQRRAASGTPVHAHLKSGQAVATQPAPILQTPPPRAQSADVNRIPRTERAAWNPGLRGCRRGSGRLPGPIP</sequence>
<dbReference type="EMBL" id="CP001738">
    <property type="protein sequence ID" value="ACY98599.1"/>
    <property type="molecule type" value="Genomic_DNA"/>
</dbReference>
<dbReference type="RefSeq" id="WP_012853383.1">
    <property type="nucleotide sequence ID" value="NC_013510.1"/>
</dbReference>
<reference evidence="2 3" key="1">
    <citation type="journal article" date="2011" name="Stand. Genomic Sci.">
        <title>Complete genome sequence of Thermomonospora curvata type strain (B9).</title>
        <authorList>
            <person name="Chertkov O."/>
            <person name="Sikorski J."/>
            <person name="Nolan M."/>
            <person name="Lapidus A."/>
            <person name="Lucas S."/>
            <person name="Del Rio T.G."/>
            <person name="Tice H."/>
            <person name="Cheng J.F."/>
            <person name="Goodwin L."/>
            <person name="Pitluck S."/>
            <person name="Liolios K."/>
            <person name="Ivanova N."/>
            <person name="Mavromatis K."/>
            <person name="Mikhailova N."/>
            <person name="Ovchinnikova G."/>
            <person name="Pati A."/>
            <person name="Chen A."/>
            <person name="Palaniappan K."/>
            <person name="Djao O.D."/>
            <person name="Land M."/>
            <person name="Hauser L."/>
            <person name="Chang Y.J."/>
            <person name="Jeffries C.D."/>
            <person name="Brettin T."/>
            <person name="Han C."/>
            <person name="Detter J.C."/>
            <person name="Rohde M."/>
            <person name="Goker M."/>
            <person name="Woyke T."/>
            <person name="Bristow J."/>
            <person name="Eisen J.A."/>
            <person name="Markowitz V."/>
            <person name="Hugenholtz P."/>
            <person name="Klenk H.P."/>
            <person name="Kyrpides N.C."/>
        </authorList>
    </citation>
    <scope>NUCLEOTIDE SEQUENCE [LARGE SCALE GENOMIC DNA]</scope>
    <source>
        <strain evidence="3">ATCC 19995 / DSM 43183 / JCM 3096 / KCTC 9072 / NBRC 15933 / NCIMB 10081 / Henssen B9</strain>
    </source>
</reference>
<feature type="compositionally biased region" description="Basic residues" evidence="1">
    <location>
        <begin position="1"/>
        <end position="12"/>
    </location>
</feature>
<name>D1A8W1_THECD</name>
<dbReference type="AlphaFoldDB" id="D1A8W1"/>
<gene>
    <name evidence="2" type="ordered locus">Tcur_3057</name>
</gene>
<dbReference type="Proteomes" id="UP000001918">
    <property type="component" value="Chromosome"/>
</dbReference>
<dbReference type="KEGG" id="tcu:Tcur_3057"/>
<accession>D1A8W1</accession>
<dbReference type="HOGENOM" id="CLU_2467990_0_0_11"/>
<evidence type="ECO:0000313" key="2">
    <source>
        <dbReference type="EMBL" id="ACY98599.1"/>
    </source>
</evidence>
<organism evidence="2 3">
    <name type="scientific">Thermomonospora curvata (strain ATCC 19995 / DSM 43183 / JCM 3096 / KCTC 9072 / NBRC 15933 / NCIMB 10081 / Henssen B9)</name>
    <dbReference type="NCBI Taxonomy" id="471852"/>
    <lineage>
        <taxon>Bacteria</taxon>
        <taxon>Bacillati</taxon>
        <taxon>Actinomycetota</taxon>
        <taxon>Actinomycetes</taxon>
        <taxon>Streptosporangiales</taxon>
        <taxon>Thermomonosporaceae</taxon>
        <taxon>Thermomonospora</taxon>
    </lineage>
</organism>
<proteinExistence type="predicted"/>
<evidence type="ECO:0000313" key="3">
    <source>
        <dbReference type="Proteomes" id="UP000001918"/>
    </source>
</evidence>
<protein>
    <submittedName>
        <fullName evidence="2">Uncharacterized protein</fullName>
    </submittedName>
</protein>
<evidence type="ECO:0000256" key="1">
    <source>
        <dbReference type="SAM" id="MobiDB-lite"/>
    </source>
</evidence>
<keyword evidence="3" id="KW-1185">Reference proteome</keyword>